<accession>A0A1G5S6P1</accession>
<comment type="similarity">
    <text evidence="1">Belongs to the asp23 family.</text>
</comment>
<gene>
    <name evidence="2" type="ORF">SAMN03080599_03298</name>
</gene>
<proteinExistence type="inferred from homology"/>
<dbReference type="OrthoDB" id="9793465at2"/>
<dbReference type="RefSeq" id="WP_092593445.1">
    <property type="nucleotide sequence ID" value="NZ_FMWL01000031.1"/>
</dbReference>
<name>A0A1G5S6P1_9FIRM</name>
<dbReference type="InterPro" id="IPR005531">
    <property type="entry name" value="Asp23"/>
</dbReference>
<dbReference type="Proteomes" id="UP000199208">
    <property type="component" value="Unassembled WGS sequence"/>
</dbReference>
<evidence type="ECO:0000256" key="1">
    <source>
        <dbReference type="ARBA" id="ARBA00005721"/>
    </source>
</evidence>
<reference evidence="2 3" key="1">
    <citation type="submission" date="2016-10" db="EMBL/GenBank/DDBJ databases">
        <authorList>
            <person name="de Groot N.N."/>
        </authorList>
    </citation>
    <scope>NUCLEOTIDE SEQUENCE [LARGE SCALE GENOMIC DNA]</scope>
    <source>
        <strain evidence="2 3">DSM 2784</strain>
    </source>
</reference>
<evidence type="ECO:0000313" key="3">
    <source>
        <dbReference type="Proteomes" id="UP000199208"/>
    </source>
</evidence>
<dbReference type="Pfam" id="PF03780">
    <property type="entry name" value="Asp23"/>
    <property type="match status" value="1"/>
</dbReference>
<dbReference type="PANTHER" id="PTHR34297">
    <property type="entry name" value="HYPOTHETICAL CYTOSOLIC PROTEIN-RELATED"/>
    <property type="match status" value="1"/>
</dbReference>
<dbReference type="AlphaFoldDB" id="A0A1G5S6P1"/>
<evidence type="ECO:0000313" key="2">
    <source>
        <dbReference type="EMBL" id="SCZ82042.1"/>
    </source>
</evidence>
<keyword evidence="3" id="KW-1185">Reference proteome</keyword>
<dbReference type="STRING" id="1120920.SAMN03080599_03298"/>
<dbReference type="EMBL" id="FMWL01000031">
    <property type="protein sequence ID" value="SCZ82042.1"/>
    <property type="molecule type" value="Genomic_DNA"/>
</dbReference>
<organism evidence="2 3">
    <name type="scientific">Acidaminobacter hydrogenoformans DSM 2784</name>
    <dbReference type="NCBI Taxonomy" id="1120920"/>
    <lineage>
        <taxon>Bacteria</taxon>
        <taxon>Bacillati</taxon>
        <taxon>Bacillota</taxon>
        <taxon>Clostridia</taxon>
        <taxon>Peptostreptococcales</taxon>
        <taxon>Acidaminobacteraceae</taxon>
        <taxon>Acidaminobacter</taxon>
    </lineage>
</organism>
<sequence length="129" mass="13968">MTENTQLDELEYGNVNISDDVIGIISSIAAAEITGISGLSGKITEDLVEMLGKKNFSKGVKVEIKEDKVEIDLNLIVDYGVKIPDVSWKVQENVKTAVESMTGLKVLAVNVHVNGINLKKKEEAPAKAE</sequence>
<protein>
    <submittedName>
        <fullName evidence="2">Uncharacterized conserved protein YloU, alkaline shock protein (Asp23) family</fullName>
    </submittedName>
</protein>